<evidence type="ECO:0000256" key="5">
    <source>
        <dbReference type="ARBA" id="ARBA00017923"/>
    </source>
</evidence>
<accession>A0A6H0Y5M3</accession>
<sequence>MFRTQANPMDDAIVKATDENLVNENWEFILDVCDRVSASPSGPQQAVASLIKRLAHRNANVQLYTLELANALSQNCGAPLHRELASRAFTEALLRLAGDRNTHAQVKQKVMERMETWTEEFGNSPDFGIMGDAYRKLRTTQPSLQPPSKPGKREISTEDRKKEEDELQMALALSVQDNTKPKANGTVREDSDPPAQASAGAPQAQGTTAATVSRVRALYDFTPSEAGELAFRKNDIIAVLESVYKDWWKGSLRGQTGIFPLNYVEKLQDPTKDELERDAQMEAEVFGEIKNVERLLALLSVQTEGGVGRRGEREEEEISELYQRTLSIRPKLIELIGKYSQKKDDFTQLNEKFIKARRDYEALLESSMAQPQHYQQYPSRARPGQMYPQAGQQPYAQPGHSANYAQGPPVGYAAPQQYATQGHMPPQQQPLQQDPAQRFYSPAPQQQQQQEPTQHAGYAVSPYPGQPGGAPPSAGPAAFHFIPGGVGPPDPASSAVRRKPSPQSSAQQVPSAPPSEMGGLAGGAPYWRIRVADRQSKVLSPAAALAQQAPQQAYDNYPPGQAQQVAPQGSTYPPYQYSQTSQSMHPQHSGQAPQAVHPQQHGGQVQAQPASLQPQAQRTDLNSLPSRQRTQSFESSYSSVGPDPTNFAASLQHAPPPAQPVGAPPGIPSSPPMQNPGFQQYQAYNPQRAPAAVAASDDPGDFYR</sequence>
<feature type="compositionally biased region" description="Polar residues" evidence="13">
    <location>
        <begin position="570"/>
        <end position="592"/>
    </location>
</feature>
<feature type="compositionally biased region" description="Polar residues" evidence="13">
    <location>
        <begin position="618"/>
        <end position="639"/>
    </location>
</feature>
<dbReference type="PANTHER" id="PTHR45929:SF3">
    <property type="entry name" value="JAK PATHWAY SIGNAL TRANSDUCTION ADAPTOR MOLECULE"/>
    <property type="match status" value="1"/>
</dbReference>
<keyword evidence="8" id="KW-0813">Transport</keyword>
<evidence type="ECO:0000256" key="10">
    <source>
        <dbReference type="ARBA" id="ARBA00022927"/>
    </source>
</evidence>
<evidence type="ECO:0000256" key="3">
    <source>
        <dbReference type="ARBA" id="ARBA00009666"/>
    </source>
</evidence>
<dbReference type="Pfam" id="PF00790">
    <property type="entry name" value="VHS"/>
    <property type="match status" value="1"/>
</dbReference>
<evidence type="ECO:0000313" key="16">
    <source>
        <dbReference type="EMBL" id="QIX02138.1"/>
    </source>
</evidence>
<dbReference type="GO" id="GO:0043328">
    <property type="term" value="P:protein transport to vacuole involved in ubiquitin-dependent protein catabolic process via the multivesicular body sorting pathway"/>
    <property type="evidence" value="ECO:0007669"/>
    <property type="project" value="TreeGrafter"/>
</dbReference>
<feature type="compositionally biased region" description="Pro residues" evidence="13">
    <location>
        <begin position="654"/>
        <end position="674"/>
    </location>
</feature>
<comment type="function">
    <text evidence="1">Component of the ESCRT-0 complex which is the sorting receptor for ubiquitinated cargo proteins at the multivesicular body (MVB).</text>
</comment>
<proteinExistence type="inferred from homology"/>
<feature type="region of interest" description="Disordered" evidence="13">
    <location>
        <begin position="538"/>
        <end position="704"/>
    </location>
</feature>
<dbReference type="SMART" id="SM00288">
    <property type="entry name" value="VHS"/>
    <property type="match status" value="1"/>
</dbReference>
<feature type="compositionally biased region" description="Low complexity" evidence="13">
    <location>
        <begin position="501"/>
        <end position="510"/>
    </location>
</feature>
<keyword evidence="17" id="KW-1185">Reference proteome</keyword>
<dbReference type="CDD" id="cd21386">
    <property type="entry name" value="GAT_Hse1"/>
    <property type="match status" value="1"/>
</dbReference>
<dbReference type="PROSITE" id="PS50002">
    <property type="entry name" value="SH3"/>
    <property type="match status" value="1"/>
</dbReference>
<dbReference type="FunFam" id="2.30.30.40:FF:000072">
    <property type="entry name" value="Unconventional Myosin IB"/>
    <property type="match status" value="1"/>
</dbReference>
<dbReference type="InterPro" id="IPR002014">
    <property type="entry name" value="VHS_dom"/>
</dbReference>
<evidence type="ECO:0000256" key="2">
    <source>
        <dbReference type="ARBA" id="ARBA00004125"/>
    </source>
</evidence>
<dbReference type="Pfam" id="PF03127">
    <property type="entry name" value="GAT"/>
    <property type="match status" value="1"/>
</dbReference>
<dbReference type="InterPro" id="IPR003903">
    <property type="entry name" value="UIM_dom"/>
</dbReference>
<feature type="compositionally biased region" description="Low complexity" evidence="13">
    <location>
        <begin position="425"/>
        <end position="437"/>
    </location>
</feature>
<evidence type="ECO:0000256" key="8">
    <source>
        <dbReference type="ARBA" id="ARBA00022448"/>
    </source>
</evidence>
<gene>
    <name evidence="16" type="ORF">AMS68_007655</name>
</gene>
<feature type="compositionally biased region" description="Low complexity" evidence="13">
    <location>
        <begin position="383"/>
        <end position="399"/>
    </location>
</feature>
<dbReference type="InterPro" id="IPR001452">
    <property type="entry name" value="SH3_domain"/>
</dbReference>
<feature type="region of interest" description="Disordered" evidence="13">
    <location>
        <begin position="139"/>
        <end position="208"/>
    </location>
</feature>
<dbReference type="OrthoDB" id="10255964at2759"/>
<dbReference type="SUPFAM" id="SSF48464">
    <property type="entry name" value="ENTH/VHS domain"/>
    <property type="match status" value="1"/>
</dbReference>
<dbReference type="Proteomes" id="UP000503462">
    <property type="component" value="Chromosome 5"/>
</dbReference>
<dbReference type="Gene3D" id="1.20.5.1940">
    <property type="match status" value="1"/>
</dbReference>
<dbReference type="EMBL" id="CP051143">
    <property type="protein sequence ID" value="QIX02138.1"/>
    <property type="molecule type" value="Genomic_DNA"/>
</dbReference>
<dbReference type="InterPro" id="IPR004152">
    <property type="entry name" value="GAT_dom"/>
</dbReference>
<keyword evidence="9" id="KW-0967">Endosome</keyword>
<evidence type="ECO:0000256" key="7">
    <source>
        <dbReference type="ARBA" id="ARBA00022443"/>
    </source>
</evidence>
<dbReference type="PANTHER" id="PTHR45929">
    <property type="entry name" value="JAK PATHWAY SIGNAL TRANSDUCTION ADAPTOR MOLECULE"/>
    <property type="match status" value="1"/>
</dbReference>
<dbReference type="Gene3D" id="1.25.40.90">
    <property type="match status" value="1"/>
</dbReference>
<evidence type="ECO:0000256" key="13">
    <source>
        <dbReference type="SAM" id="MobiDB-lite"/>
    </source>
</evidence>
<dbReference type="PRINTS" id="PR01887">
    <property type="entry name" value="SPECTRNALPHA"/>
</dbReference>
<keyword evidence="7 12" id="KW-0728">SH3 domain</keyword>
<dbReference type="InterPro" id="IPR050670">
    <property type="entry name" value="STAM"/>
</dbReference>
<name>A0A6H0Y5M3_9PEZI</name>
<dbReference type="SMART" id="SM00326">
    <property type="entry name" value="SH3"/>
    <property type="match status" value="1"/>
</dbReference>
<evidence type="ECO:0000259" key="15">
    <source>
        <dbReference type="PROSITE" id="PS50179"/>
    </source>
</evidence>
<comment type="subunit">
    <text evidence="4">Component of the ESCRT-0 complex composed of HSE1 and VPS27.</text>
</comment>
<dbReference type="Gene3D" id="2.30.30.40">
    <property type="entry name" value="SH3 Domains"/>
    <property type="match status" value="1"/>
</dbReference>
<evidence type="ECO:0000256" key="9">
    <source>
        <dbReference type="ARBA" id="ARBA00022753"/>
    </source>
</evidence>
<dbReference type="GO" id="GO:0033565">
    <property type="term" value="C:ESCRT-0 complex"/>
    <property type="evidence" value="ECO:0007669"/>
    <property type="project" value="TreeGrafter"/>
</dbReference>
<dbReference type="GO" id="GO:0043130">
    <property type="term" value="F:ubiquitin binding"/>
    <property type="evidence" value="ECO:0007669"/>
    <property type="project" value="InterPro"/>
</dbReference>
<feature type="domain" description="SH3" evidence="14">
    <location>
        <begin position="210"/>
        <end position="269"/>
    </location>
</feature>
<dbReference type="PROSITE" id="PS50330">
    <property type="entry name" value="UIM"/>
    <property type="match status" value="1"/>
</dbReference>
<evidence type="ECO:0000256" key="4">
    <source>
        <dbReference type="ARBA" id="ARBA00011446"/>
    </source>
</evidence>
<comment type="similarity">
    <text evidence="3">Belongs to the STAM family.</text>
</comment>
<dbReference type="Pfam" id="PF00018">
    <property type="entry name" value="SH3_1"/>
    <property type="match status" value="1"/>
</dbReference>
<dbReference type="GO" id="GO:0010008">
    <property type="term" value="C:endosome membrane"/>
    <property type="evidence" value="ECO:0007669"/>
    <property type="project" value="UniProtKB-SubCell"/>
</dbReference>
<keyword evidence="11" id="KW-0472">Membrane</keyword>
<dbReference type="PROSITE" id="PS50179">
    <property type="entry name" value="VHS"/>
    <property type="match status" value="1"/>
</dbReference>
<dbReference type="CDD" id="cd16978">
    <property type="entry name" value="VHS_HSE1"/>
    <property type="match status" value="1"/>
</dbReference>
<feature type="compositionally biased region" description="Basic and acidic residues" evidence="13">
    <location>
        <begin position="151"/>
        <end position="164"/>
    </location>
</feature>
<feature type="compositionally biased region" description="Low complexity" evidence="13">
    <location>
        <begin position="604"/>
        <end position="617"/>
    </location>
</feature>
<dbReference type="InterPro" id="IPR008942">
    <property type="entry name" value="ENTH_VHS"/>
</dbReference>
<evidence type="ECO:0000256" key="12">
    <source>
        <dbReference type="PROSITE-ProRule" id="PRU00192"/>
    </source>
</evidence>
<dbReference type="InterPro" id="IPR036028">
    <property type="entry name" value="SH3-like_dom_sf"/>
</dbReference>
<comment type="subcellular location">
    <subcellularLocation>
        <location evidence="2">Endosome membrane</location>
        <topology evidence="2">Peripheral membrane protein</topology>
        <orientation evidence="2">Cytoplasmic side</orientation>
    </subcellularLocation>
</comment>
<evidence type="ECO:0000313" key="17">
    <source>
        <dbReference type="Proteomes" id="UP000503462"/>
    </source>
</evidence>
<dbReference type="GO" id="GO:0035091">
    <property type="term" value="F:phosphatidylinositol binding"/>
    <property type="evidence" value="ECO:0007669"/>
    <property type="project" value="InterPro"/>
</dbReference>
<feature type="compositionally biased region" description="Low complexity" evidence="13">
    <location>
        <begin position="541"/>
        <end position="569"/>
    </location>
</feature>
<evidence type="ECO:0000256" key="1">
    <source>
        <dbReference type="ARBA" id="ARBA00002654"/>
    </source>
</evidence>
<dbReference type="PRINTS" id="PR00452">
    <property type="entry name" value="SH3DOMAIN"/>
</dbReference>
<reference evidence="16 17" key="1">
    <citation type="journal article" date="2016" name="Sci. Rep.">
        <title>Peltaster fructicola genome reveals evolution from an invasive phytopathogen to an ectophytic parasite.</title>
        <authorList>
            <person name="Xu C."/>
            <person name="Chen H."/>
            <person name="Gleason M.L."/>
            <person name="Xu J.R."/>
            <person name="Liu H."/>
            <person name="Zhang R."/>
            <person name="Sun G."/>
        </authorList>
    </citation>
    <scope>NUCLEOTIDE SEQUENCE [LARGE SCALE GENOMIC DNA]</scope>
    <source>
        <strain evidence="16 17">LNHT1506</strain>
    </source>
</reference>
<feature type="region of interest" description="Disordered" evidence="13">
    <location>
        <begin position="371"/>
        <end position="522"/>
    </location>
</feature>
<evidence type="ECO:0000256" key="11">
    <source>
        <dbReference type="ARBA" id="ARBA00023136"/>
    </source>
</evidence>
<dbReference type="SUPFAM" id="SSF50044">
    <property type="entry name" value="SH3-domain"/>
    <property type="match status" value="1"/>
</dbReference>
<feature type="compositionally biased region" description="Polar residues" evidence="13">
    <location>
        <begin position="676"/>
        <end position="685"/>
    </location>
</feature>
<feature type="compositionally biased region" description="Low complexity" evidence="13">
    <location>
        <begin position="193"/>
        <end position="208"/>
    </location>
</feature>
<keyword evidence="10" id="KW-0653">Protein transport</keyword>
<feature type="domain" description="VHS" evidence="15">
    <location>
        <begin position="16"/>
        <end position="145"/>
    </location>
</feature>
<evidence type="ECO:0000256" key="6">
    <source>
        <dbReference type="ARBA" id="ARBA00018978"/>
    </source>
</evidence>
<organism evidence="16 17">
    <name type="scientific">Peltaster fructicola</name>
    <dbReference type="NCBI Taxonomy" id="286661"/>
    <lineage>
        <taxon>Eukaryota</taxon>
        <taxon>Fungi</taxon>
        <taxon>Dikarya</taxon>
        <taxon>Ascomycota</taxon>
        <taxon>Pezizomycotina</taxon>
        <taxon>Dothideomycetes</taxon>
        <taxon>Dothideomycetes incertae sedis</taxon>
        <taxon>Peltaster</taxon>
    </lineage>
</organism>
<protein>
    <recommendedName>
        <fullName evidence="5">Class E vacuolar protein-sorting machinery protein HSE1</fullName>
    </recommendedName>
    <alternativeName>
        <fullName evidence="6">Class E vacuolar protein-sorting machinery protein hse1</fullName>
    </alternativeName>
</protein>
<dbReference type="AlphaFoldDB" id="A0A6H0Y5M3"/>
<evidence type="ECO:0000259" key="14">
    <source>
        <dbReference type="PROSITE" id="PS50002"/>
    </source>
</evidence>
<dbReference type="CDD" id="cd11805">
    <property type="entry name" value="SH3_GRB2_like_C"/>
    <property type="match status" value="1"/>
</dbReference>